<accession>A0A367LN50</accession>
<protein>
    <recommendedName>
        <fullName evidence="3">Actin-like protein ARP6</fullName>
    </recommendedName>
    <alternativeName>
        <fullName evidence="7">Actin-like protein arp6</fullName>
    </alternativeName>
</protein>
<dbReference type="Pfam" id="PF00022">
    <property type="entry name" value="Actin"/>
    <property type="match status" value="1"/>
</dbReference>
<evidence type="ECO:0000313" key="9">
    <source>
        <dbReference type="Proteomes" id="UP000253664"/>
    </source>
</evidence>
<dbReference type="GO" id="GO:0005737">
    <property type="term" value="C:cytoplasm"/>
    <property type="evidence" value="ECO:0007669"/>
    <property type="project" value="UniProtKB-SubCell"/>
</dbReference>
<dbReference type="SUPFAM" id="SSF53067">
    <property type="entry name" value="Actin-like ATPase domain"/>
    <property type="match status" value="2"/>
</dbReference>
<comment type="subcellular location">
    <subcellularLocation>
        <location evidence="1">Cytoplasm</location>
    </subcellularLocation>
</comment>
<dbReference type="Gene3D" id="3.30.420.40">
    <property type="match status" value="2"/>
</dbReference>
<dbReference type="InterPro" id="IPR043129">
    <property type="entry name" value="ATPase_NBD"/>
</dbReference>
<evidence type="ECO:0000256" key="1">
    <source>
        <dbReference type="ARBA" id="ARBA00004496"/>
    </source>
</evidence>
<comment type="caution">
    <text evidence="8">The sequence shown here is derived from an EMBL/GenBank/DDBJ whole genome shotgun (WGS) entry which is preliminary data.</text>
</comment>
<dbReference type="AlphaFoldDB" id="A0A367LN50"/>
<comment type="subunit">
    <text evidence="6">Component of the SWR1 chromatin remodeling complex.</text>
</comment>
<dbReference type="STRING" id="1330021.A0A367LN50"/>
<keyword evidence="4" id="KW-0963">Cytoplasm</keyword>
<sequence>MAGGRKPSHSAAATRPQNTLVVDNGAHTLKAGLVRGGSVDDPAVIPNCVGRDRARGLYVGSDLEKCRDFGEMQFRRPVEKGFIVNWDVQREIWQHELLDLCDASETRLVLAEPPNGLPALQANCDQIVFEEFGFASYYRGLGPVFNAYHDVQSFFHTPRDVPTVPAAPAEILLVVDSGYSHTTVTPVLRGHSINTAVRRLDVGGKTLTNYLARLVSLRHLDMRNDTYIVNEIKEAACYVSQDFAVDLEKCWKGTRGDRRPEYHSSGGIVKDYVLPDFHTRFKGVLREHDPIKHPKAGRMATSDEDVVTLRNERFSVPELLFNPSDVGIRQVGIPQLIMQSLHGLPVGLWPGLLANVVVVGGNTLFPGFVDRLQSEVVRRAPDSCVVRVARPPDPITCTWRGAANMANHVDMEAVAVTKQEYEELGAALVARKFASVTVLPP</sequence>
<dbReference type="Proteomes" id="UP000253664">
    <property type="component" value="Unassembled WGS sequence"/>
</dbReference>
<name>A0A367LN50_9HYPO</name>
<gene>
    <name evidence="8" type="ORF">L249_2549</name>
</gene>
<dbReference type="SMART" id="SM00268">
    <property type="entry name" value="ACTIN"/>
    <property type="match status" value="1"/>
</dbReference>
<dbReference type="GO" id="GO:0005634">
    <property type="term" value="C:nucleus"/>
    <property type="evidence" value="ECO:0007669"/>
    <property type="project" value="UniProtKB-ARBA"/>
</dbReference>
<evidence type="ECO:0000256" key="2">
    <source>
        <dbReference type="ARBA" id="ARBA00005665"/>
    </source>
</evidence>
<comment type="function">
    <text evidence="5">Component of the SWR1 complex which mediates the ATP-dependent exchange of histone H2A for the H2A variant HZT1 leading to transcriptional regulation of selected genes by chromatin remodeling. Involved in chromosome stability.</text>
</comment>
<evidence type="ECO:0000313" key="8">
    <source>
        <dbReference type="EMBL" id="RCI15864.1"/>
    </source>
</evidence>
<dbReference type="FunFam" id="3.90.640.10:FF:000014">
    <property type="entry name" value="Putative actin-related protein 6"/>
    <property type="match status" value="1"/>
</dbReference>
<dbReference type="PANTHER" id="PTHR11937">
    <property type="entry name" value="ACTIN"/>
    <property type="match status" value="1"/>
</dbReference>
<evidence type="ECO:0000256" key="4">
    <source>
        <dbReference type="ARBA" id="ARBA00022490"/>
    </source>
</evidence>
<evidence type="ECO:0000256" key="3">
    <source>
        <dbReference type="ARBA" id="ARBA00018633"/>
    </source>
</evidence>
<dbReference type="Gene3D" id="3.90.640.10">
    <property type="entry name" value="Actin, Chain A, domain 4"/>
    <property type="match status" value="1"/>
</dbReference>
<dbReference type="OrthoDB" id="6220758at2759"/>
<dbReference type="InterPro" id="IPR004000">
    <property type="entry name" value="Actin"/>
</dbReference>
<dbReference type="CDD" id="cd10210">
    <property type="entry name" value="ASKHA_NBD_Arp6"/>
    <property type="match status" value="1"/>
</dbReference>
<keyword evidence="9" id="KW-1185">Reference proteome</keyword>
<evidence type="ECO:0000256" key="5">
    <source>
        <dbReference type="ARBA" id="ARBA00025222"/>
    </source>
</evidence>
<proteinExistence type="inferred from homology"/>
<comment type="similarity">
    <text evidence="2">Belongs to the actin family. ARP6 subfamily.</text>
</comment>
<organism evidence="8 9">
    <name type="scientific">Ophiocordyceps polyrhachis-furcata BCC 54312</name>
    <dbReference type="NCBI Taxonomy" id="1330021"/>
    <lineage>
        <taxon>Eukaryota</taxon>
        <taxon>Fungi</taxon>
        <taxon>Dikarya</taxon>
        <taxon>Ascomycota</taxon>
        <taxon>Pezizomycotina</taxon>
        <taxon>Sordariomycetes</taxon>
        <taxon>Hypocreomycetidae</taxon>
        <taxon>Hypocreales</taxon>
        <taxon>Ophiocordycipitaceae</taxon>
        <taxon>Ophiocordyceps</taxon>
    </lineage>
</organism>
<evidence type="ECO:0000256" key="6">
    <source>
        <dbReference type="ARBA" id="ARBA00063309"/>
    </source>
</evidence>
<reference evidence="8 9" key="1">
    <citation type="journal article" date="2015" name="BMC Genomics">
        <title>Insights from the genome of Ophiocordyceps polyrhachis-furcata to pathogenicity and host specificity in insect fungi.</title>
        <authorList>
            <person name="Wichadakul D."/>
            <person name="Kobmoo N."/>
            <person name="Ingsriswang S."/>
            <person name="Tangphatsornruang S."/>
            <person name="Chantasingh D."/>
            <person name="Luangsa-ard J.J."/>
            <person name="Eurwilaichitr L."/>
        </authorList>
    </citation>
    <scope>NUCLEOTIDE SEQUENCE [LARGE SCALE GENOMIC DNA]</scope>
    <source>
        <strain evidence="8 9">BCC 54312</strain>
    </source>
</reference>
<evidence type="ECO:0000256" key="7">
    <source>
        <dbReference type="ARBA" id="ARBA00073820"/>
    </source>
</evidence>
<dbReference type="EMBL" id="LKCN02000001">
    <property type="protein sequence ID" value="RCI15864.1"/>
    <property type="molecule type" value="Genomic_DNA"/>
</dbReference>